<reference evidence="2 3" key="1">
    <citation type="journal article" date="2013" name="Nat. Commun.">
        <title>The evolution and pathogenic mechanisms of the rice sheath blight pathogen.</title>
        <authorList>
            <person name="Zheng A."/>
            <person name="Lin R."/>
            <person name="Xu L."/>
            <person name="Qin P."/>
            <person name="Tang C."/>
            <person name="Ai P."/>
            <person name="Zhang D."/>
            <person name="Liu Y."/>
            <person name="Sun Z."/>
            <person name="Feng H."/>
            <person name="Wang Y."/>
            <person name="Chen Y."/>
            <person name="Liang X."/>
            <person name="Fu R."/>
            <person name="Li Q."/>
            <person name="Zhang J."/>
            <person name="Yu X."/>
            <person name="Xie Z."/>
            <person name="Ding L."/>
            <person name="Guan P."/>
            <person name="Tang J."/>
            <person name="Liang Y."/>
            <person name="Wang S."/>
            <person name="Deng Q."/>
            <person name="Li S."/>
            <person name="Zhu J."/>
            <person name="Wang L."/>
            <person name="Liu H."/>
            <person name="Li P."/>
        </authorList>
    </citation>
    <scope>NUCLEOTIDE SEQUENCE [LARGE SCALE GENOMIC DNA]</scope>
    <source>
        <strain evidence="3">AG-1 IA</strain>
    </source>
</reference>
<keyword evidence="1" id="KW-0812">Transmembrane</keyword>
<dbReference type="EMBL" id="AFRT01001512">
    <property type="protein sequence ID" value="ELU40120.1"/>
    <property type="molecule type" value="Genomic_DNA"/>
</dbReference>
<feature type="transmembrane region" description="Helical" evidence="1">
    <location>
        <begin position="61"/>
        <end position="81"/>
    </location>
</feature>
<keyword evidence="1" id="KW-1133">Transmembrane helix</keyword>
<dbReference type="Proteomes" id="UP000011668">
    <property type="component" value="Unassembled WGS sequence"/>
</dbReference>
<accession>L8WQ35</accession>
<name>L8WQ35_THACA</name>
<organism evidence="2 3">
    <name type="scientific">Thanatephorus cucumeris (strain AG1-IA)</name>
    <name type="common">Rice sheath blight fungus</name>
    <name type="synonym">Rhizoctonia solani</name>
    <dbReference type="NCBI Taxonomy" id="983506"/>
    <lineage>
        <taxon>Eukaryota</taxon>
        <taxon>Fungi</taxon>
        <taxon>Dikarya</taxon>
        <taxon>Basidiomycota</taxon>
        <taxon>Agaricomycotina</taxon>
        <taxon>Agaricomycetes</taxon>
        <taxon>Cantharellales</taxon>
        <taxon>Ceratobasidiaceae</taxon>
        <taxon>Rhizoctonia</taxon>
        <taxon>Rhizoctonia solani AG-1</taxon>
    </lineage>
</organism>
<protein>
    <submittedName>
        <fullName evidence="2">Uncharacterized protein</fullName>
    </submittedName>
</protein>
<evidence type="ECO:0000313" key="3">
    <source>
        <dbReference type="Proteomes" id="UP000011668"/>
    </source>
</evidence>
<evidence type="ECO:0000313" key="2">
    <source>
        <dbReference type="EMBL" id="ELU40120.1"/>
    </source>
</evidence>
<dbReference type="AlphaFoldDB" id="L8WQ35"/>
<comment type="caution">
    <text evidence="2">The sequence shown here is derived from an EMBL/GenBank/DDBJ whole genome shotgun (WGS) entry which is preliminary data.</text>
</comment>
<keyword evidence="3" id="KW-1185">Reference proteome</keyword>
<proteinExistence type="predicted"/>
<dbReference type="HOGENOM" id="CLU_1455330_0_0_1"/>
<keyword evidence="1" id="KW-0472">Membrane</keyword>
<sequence length="186" mass="20929">MFGSLPRLIIIPCKQMRHSHGGHDGNPYIPLAEPRRASLVSHLVASSFAEPLHVLFSPIPYFYIFFDVFNFGAWAICIYLLNSFRSHPTNADAIDVGTSTRTPTRDLDLDAVLVLPILPSLRLLVPLLRSHHYALSGLPLTPYCNRIRLRLSGANPYRRRSVSASAETLWQRRARQMGLNRSSPKA</sequence>
<evidence type="ECO:0000256" key="1">
    <source>
        <dbReference type="SAM" id="Phobius"/>
    </source>
</evidence>
<gene>
    <name evidence="2" type="ORF">AG1IA_05849</name>
</gene>